<proteinExistence type="predicted"/>
<sequence length="481" mass="53289">MMPSQPLSDTVCDVLVVGGGPVGMFTALRLAQLGQKCVLMERSRHTTRHPKMAYTSHRTMELYHRAGIIDCIRSQGVPEHYGFDEVFKTGLSEGNYTIVTLASHSPEQLRKDWAASNDGTKALEPHMRQSQIVFEACLKEMILKEPLIQCHWEHSFESLTEDDDGVTSQISTPSSTITLKSRYVIGCDGAGSKVRQSTGIVSHRKPMRVQPLNFQFVHFKSQDLAKLQAQGRFWHLVVLTGAALIAQDEVDTWTLNCIPPPGSESASEDPVQFVKKHLGGLKKPLDFEIDKVLLSGQWKSGLAVAETFISPKQRVFLAGDSAHELTPSGGNGLNTGMQDAFDITWKLAAVLNGWGGQDLLTSYDKERRAVALLTAKAAEKATNEVVLPWLTSAREIGYEKLIESSTEGQAARDSIKEIITLGRWIHEQDGTVMGYRYNKSPIIIADISAVEPPSSITEYFPNTWPGARAPHVFLRRQDKHL</sequence>
<comment type="caution">
    <text evidence="1">The sequence shown here is derived from an EMBL/GenBank/DDBJ whole genome shotgun (WGS) entry which is preliminary data.</text>
</comment>
<gene>
    <name evidence="1" type="ORF">NQ176_g1549</name>
</gene>
<evidence type="ECO:0000313" key="2">
    <source>
        <dbReference type="Proteomes" id="UP001143910"/>
    </source>
</evidence>
<organism evidence="1 2">
    <name type="scientific">Zarea fungicola</name>
    <dbReference type="NCBI Taxonomy" id="93591"/>
    <lineage>
        <taxon>Eukaryota</taxon>
        <taxon>Fungi</taxon>
        <taxon>Dikarya</taxon>
        <taxon>Ascomycota</taxon>
        <taxon>Pezizomycotina</taxon>
        <taxon>Sordariomycetes</taxon>
        <taxon>Hypocreomycetidae</taxon>
        <taxon>Hypocreales</taxon>
        <taxon>Cordycipitaceae</taxon>
        <taxon>Zarea</taxon>
    </lineage>
</organism>
<evidence type="ECO:0000313" key="1">
    <source>
        <dbReference type="EMBL" id="KAJ2982203.1"/>
    </source>
</evidence>
<accession>A0ACC1NV47</accession>
<name>A0ACC1NV47_9HYPO</name>
<keyword evidence="2" id="KW-1185">Reference proteome</keyword>
<protein>
    <submittedName>
        <fullName evidence="1">Uncharacterized protein</fullName>
    </submittedName>
</protein>
<dbReference type="Proteomes" id="UP001143910">
    <property type="component" value="Unassembled WGS sequence"/>
</dbReference>
<reference evidence="1" key="1">
    <citation type="submission" date="2022-08" db="EMBL/GenBank/DDBJ databases">
        <title>Genome Sequence of Lecanicillium fungicola.</title>
        <authorList>
            <person name="Buettner E."/>
        </authorList>
    </citation>
    <scope>NUCLEOTIDE SEQUENCE</scope>
    <source>
        <strain evidence="1">Babe33</strain>
    </source>
</reference>
<dbReference type="EMBL" id="JANJQO010000089">
    <property type="protein sequence ID" value="KAJ2982203.1"/>
    <property type="molecule type" value="Genomic_DNA"/>
</dbReference>